<dbReference type="AlphaFoldDB" id="A0A2A9NXY1"/>
<dbReference type="Pfam" id="PF00704">
    <property type="entry name" value="Glyco_hydro_18"/>
    <property type="match status" value="1"/>
</dbReference>
<reference evidence="13 14" key="1">
    <citation type="submission" date="2014-02" db="EMBL/GenBank/DDBJ databases">
        <title>Transposable element dynamics among asymbiotic and ectomycorrhizal Amanita fungi.</title>
        <authorList>
            <consortium name="DOE Joint Genome Institute"/>
            <person name="Hess J."/>
            <person name="Skrede I."/>
            <person name="Wolfe B."/>
            <person name="LaButti K."/>
            <person name="Ohm R.A."/>
            <person name="Grigoriev I.V."/>
            <person name="Pringle A."/>
        </authorList>
    </citation>
    <scope>NUCLEOTIDE SEQUENCE [LARGE SCALE GENOMIC DNA]</scope>
    <source>
        <strain evidence="13 14">SKay4041</strain>
    </source>
</reference>
<evidence type="ECO:0000256" key="3">
    <source>
        <dbReference type="ARBA" id="ARBA00008682"/>
    </source>
</evidence>
<evidence type="ECO:0000259" key="12">
    <source>
        <dbReference type="PROSITE" id="PS51910"/>
    </source>
</evidence>
<evidence type="ECO:0000256" key="8">
    <source>
        <dbReference type="ARBA" id="ARBA00023277"/>
    </source>
</evidence>
<keyword evidence="5" id="KW-0964">Secreted</keyword>
<dbReference type="PROSITE" id="PS51910">
    <property type="entry name" value="GH18_2"/>
    <property type="match status" value="1"/>
</dbReference>
<evidence type="ECO:0000256" key="2">
    <source>
        <dbReference type="ARBA" id="ARBA00004613"/>
    </source>
</evidence>
<dbReference type="FunFam" id="3.10.50.10:FF:000005">
    <property type="entry name" value="Endochitinase B1"/>
    <property type="match status" value="1"/>
</dbReference>
<evidence type="ECO:0000256" key="9">
    <source>
        <dbReference type="ARBA" id="ARBA00023295"/>
    </source>
</evidence>
<dbReference type="STRING" id="703135.A0A2A9NXY1"/>
<organism evidence="13 14">
    <name type="scientific">Amanita thiersii Skay4041</name>
    <dbReference type="NCBI Taxonomy" id="703135"/>
    <lineage>
        <taxon>Eukaryota</taxon>
        <taxon>Fungi</taxon>
        <taxon>Dikarya</taxon>
        <taxon>Basidiomycota</taxon>
        <taxon>Agaricomycotina</taxon>
        <taxon>Agaricomycetes</taxon>
        <taxon>Agaricomycetidae</taxon>
        <taxon>Agaricales</taxon>
        <taxon>Pluteineae</taxon>
        <taxon>Amanitaceae</taxon>
        <taxon>Amanita</taxon>
    </lineage>
</organism>
<proteinExistence type="inferred from homology"/>
<dbReference type="SMART" id="SM00636">
    <property type="entry name" value="Glyco_18"/>
    <property type="match status" value="1"/>
</dbReference>
<dbReference type="InterPro" id="IPR011583">
    <property type="entry name" value="Chitinase_II/V-like_cat"/>
</dbReference>
<dbReference type="GO" id="GO:0008843">
    <property type="term" value="F:endochitinase activity"/>
    <property type="evidence" value="ECO:0007669"/>
    <property type="project" value="UniProtKB-EC"/>
</dbReference>
<accession>A0A2A9NXY1</accession>
<dbReference type="InterPro" id="IPR001223">
    <property type="entry name" value="Glyco_hydro18_cat"/>
</dbReference>
<dbReference type="CDD" id="cd06548">
    <property type="entry name" value="GH18_chitinase"/>
    <property type="match status" value="1"/>
</dbReference>
<dbReference type="GO" id="GO:0000272">
    <property type="term" value="P:polysaccharide catabolic process"/>
    <property type="evidence" value="ECO:0007669"/>
    <property type="project" value="UniProtKB-KW"/>
</dbReference>
<dbReference type="PANTHER" id="PTHR11177">
    <property type="entry name" value="CHITINASE"/>
    <property type="match status" value="1"/>
</dbReference>
<evidence type="ECO:0000256" key="4">
    <source>
        <dbReference type="ARBA" id="ARBA00012729"/>
    </source>
</evidence>
<protein>
    <recommendedName>
        <fullName evidence="4">chitinase</fullName>
        <ecNumber evidence="4">3.2.1.14</ecNumber>
    </recommendedName>
</protein>
<dbReference type="InterPro" id="IPR050314">
    <property type="entry name" value="Glycosyl_Hydrlase_18"/>
</dbReference>
<dbReference type="Gene3D" id="3.10.50.10">
    <property type="match status" value="1"/>
</dbReference>
<evidence type="ECO:0000256" key="10">
    <source>
        <dbReference type="ARBA" id="ARBA00023326"/>
    </source>
</evidence>
<keyword evidence="10" id="KW-0624">Polysaccharide degradation</keyword>
<dbReference type="SUPFAM" id="SSF54556">
    <property type="entry name" value="Chitinase insertion domain"/>
    <property type="match status" value="1"/>
</dbReference>
<dbReference type="EC" id="3.2.1.14" evidence="4"/>
<gene>
    <name evidence="13" type="ORF">AMATHDRAFT_1376</name>
</gene>
<evidence type="ECO:0000256" key="5">
    <source>
        <dbReference type="ARBA" id="ARBA00022525"/>
    </source>
</evidence>
<dbReference type="InterPro" id="IPR001579">
    <property type="entry name" value="Glyco_hydro_18_chit_AS"/>
</dbReference>
<dbReference type="Proteomes" id="UP000242287">
    <property type="component" value="Unassembled WGS sequence"/>
</dbReference>
<dbReference type="InterPro" id="IPR029070">
    <property type="entry name" value="Chitinase_insertion_sf"/>
</dbReference>
<comment type="similarity">
    <text evidence="3">Belongs to the glycosyl hydrolase 18 family. Chitinase class V subfamily.</text>
</comment>
<dbReference type="InterPro" id="IPR017853">
    <property type="entry name" value="GH"/>
</dbReference>
<evidence type="ECO:0000256" key="7">
    <source>
        <dbReference type="ARBA" id="ARBA00023024"/>
    </source>
</evidence>
<feature type="domain" description="GH18" evidence="12">
    <location>
        <begin position="5"/>
        <end position="378"/>
    </location>
</feature>
<evidence type="ECO:0000256" key="6">
    <source>
        <dbReference type="ARBA" id="ARBA00022801"/>
    </source>
</evidence>
<dbReference type="GO" id="GO:0008061">
    <property type="term" value="F:chitin binding"/>
    <property type="evidence" value="ECO:0007669"/>
    <property type="project" value="InterPro"/>
</dbReference>
<keyword evidence="9 11" id="KW-0326">Glycosidase</keyword>
<comment type="catalytic activity">
    <reaction evidence="1">
        <text>Random endo-hydrolysis of N-acetyl-beta-D-glucosaminide (1-&gt;4)-beta-linkages in chitin and chitodextrins.</text>
        <dbReference type="EC" id="3.2.1.14"/>
    </reaction>
</comment>
<dbReference type="GO" id="GO:0006032">
    <property type="term" value="P:chitin catabolic process"/>
    <property type="evidence" value="ECO:0007669"/>
    <property type="project" value="UniProtKB-KW"/>
</dbReference>
<dbReference type="FunFam" id="3.20.20.80:FF:000075">
    <property type="entry name" value="Sporulation-specific chitinase"/>
    <property type="match status" value="1"/>
</dbReference>
<comment type="subcellular location">
    <subcellularLocation>
        <location evidence="2">Secreted</location>
    </subcellularLocation>
</comment>
<name>A0A2A9NXY1_9AGAR</name>
<dbReference type="Gene3D" id="3.20.20.80">
    <property type="entry name" value="Glycosidases"/>
    <property type="match status" value="1"/>
</dbReference>
<evidence type="ECO:0000256" key="1">
    <source>
        <dbReference type="ARBA" id="ARBA00000822"/>
    </source>
</evidence>
<dbReference type="PROSITE" id="PS01095">
    <property type="entry name" value="GH18_1"/>
    <property type="match status" value="1"/>
</dbReference>
<keyword evidence="8" id="KW-0119">Carbohydrate metabolism</keyword>
<sequence>MAEGKKSVGYFVNWGIYARKFPPSLIPLDDLTHLLYAFADIKAETGEVVLSDAWADKDIHHPGDSWNEPGNNLNGNFKAIYNHKKKYRNLKTLLSIGGWTYSPKFHPVVVSSALRSKFVQSAIKMLEDYGLDGLDIDYEYPETDEQARGYVNLLKELRSGLDKHAAQKRIHYRFLLTIAAPCGPEKYKKLHIEEMNKHLDFWNLMAYDFSGAWDSAANHQANLHGGSINGAQAVNWYATQGVPRSKLVLGIPLYGRSFLNTKGAPGSPFSGVGLGSWEAGIYDYRALPLPGSKVSRDQQAVASWSYDVKTKELISFDNEEVGKWKGEYIKTEGLGGSMFWELSGDKGAKREGMEGGPGKDGQPGRSLVRVVKEAMGGLEQQENWLEYGASQYDNIKSTSSSWCIVA</sequence>
<evidence type="ECO:0000256" key="11">
    <source>
        <dbReference type="RuleBase" id="RU000489"/>
    </source>
</evidence>
<evidence type="ECO:0000313" key="13">
    <source>
        <dbReference type="EMBL" id="PFH53307.1"/>
    </source>
</evidence>
<dbReference type="SUPFAM" id="SSF51445">
    <property type="entry name" value="(Trans)glycosidases"/>
    <property type="match status" value="1"/>
</dbReference>
<dbReference type="GO" id="GO:0005576">
    <property type="term" value="C:extracellular region"/>
    <property type="evidence" value="ECO:0007669"/>
    <property type="project" value="UniProtKB-SubCell"/>
</dbReference>
<keyword evidence="7" id="KW-0146">Chitin degradation</keyword>
<dbReference type="EMBL" id="KZ301974">
    <property type="protein sequence ID" value="PFH53307.1"/>
    <property type="molecule type" value="Genomic_DNA"/>
</dbReference>
<keyword evidence="6 11" id="KW-0378">Hydrolase</keyword>
<evidence type="ECO:0000313" key="14">
    <source>
        <dbReference type="Proteomes" id="UP000242287"/>
    </source>
</evidence>
<dbReference type="PANTHER" id="PTHR11177:SF317">
    <property type="entry name" value="CHITINASE 12-RELATED"/>
    <property type="match status" value="1"/>
</dbReference>
<dbReference type="OrthoDB" id="76388at2759"/>
<keyword evidence="14" id="KW-1185">Reference proteome</keyword>